<name>A0ABT5FGV6_9GAMM</name>
<protein>
    <submittedName>
        <fullName evidence="3">Adenylate/guanylate cyclase domain-containing protein</fullName>
    </submittedName>
</protein>
<evidence type="ECO:0000313" key="3">
    <source>
        <dbReference type="EMBL" id="MDC2890443.1"/>
    </source>
</evidence>
<evidence type="ECO:0000313" key="4">
    <source>
        <dbReference type="Proteomes" id="UP001528411"/>
    </source>
</evidence>
<dbReference type="PANTHER" id="PTHR43081:SF1">
    <property type="entry name" value="ADENYLATE CYCLASE, TERMINAL-DIFFERENTIATION SPECIFIC"/>
    <property type="match status" value="1"/>
</dbReference>
<dbReference type="Gene3D" id="3.30.70.1230">
    <property type="entry name" value="Nucleotide cyclase"/>
    <property type="match status" value="1"/>
</dbReference>
<dbReference type="SMART" id="SM00044">
    <property type="entry name" value="CYCc"/>
    <property type="match status" value="1"/>
</dbReference>
<dbReference type="InterPro" id="IPR007890">
    <property type="entry name" value="CHASE2"/>
</dbReference>
<evidence type="ECO:0000256" key="1">
    <source>
        <dbReference type="SAM" id="Phobius"/>
    </source>
</evidence>
<feature type="transmembrane region" description="Helical" evidence="1">
    <location>
        <begin position="390"/>
        <end position="410"/>
    </location>
</feature>
<gene>
    <name evidence="3" type="ORF">PN838_18905</name>
</gene>
<evidence type="ECO:0000259" key="2">
    <source>
        <dbReference type="PROSITE" id="PS50125"/>
    </source>
</evidence>
<keyword evidence="1" id="KW-1133">Transmembrane helix</keyword>
<feature type="transmembrane region" description="Helical" evidence="1">
    <location>
        <begin position="416"/>
        <end position="435"/>
    </location>
</feature>
<keyword evidence="1" id="KW-0812">Transmembrane</keyword>
<dbReference type="Pfam" id="PF00211">
    <property type="entry name" value="Guanylate_cyc"/>
    <property type="match status" value="1"/>
</dbReference>
<dbReference type="InterPro" id="IPR001054">
    <property type="entry name" value="A/G_cyclase"/>
</dbReference>
<keyword evidence="1" id="KW-0472">Membrane</keyword>
<dbReference type="EMBL" id="JAQOMS010000002">
    <property type="protein sequence ID" value="MDC2890443.1"/>
    <property type="molecule type" value="Genomic_DNA"/>
</dbReference>
<reference evidence="3 4" key="1">
    <citation type="submission" date="2023-01" db="EMBL/GenBank/DDBJ databases">
        <title>Psychrosphaera sp. nov., isolated from marine algae.</title>
        <authorList>
            <person name="Bayburt H."/>
            <person name="Choi B.J."/>
            <person name="Kim J.M."/>
            <person name="Choi D.G."/>
            <person name="Jeon C.O."/>
        </authorList>
    </citation>
    <scope>NUCLEOTIDE SEQUENCE [LARGE SCALE GENOMIC DNA]</scope>
    <source>
        <strain evidence="3 4">G1-22</strain>
    </source>
</reference>
<organism evidence="3 4">
    <name type="scientific">Psychrosphaera algicola</name>
    <dbReference type="NCBI Taxonomy" id="3023714"/>
    <lineage>
        <taxon>Bacteria</taxon>
        <taxon>Pseudomonadati</taxon>
        <taxon>Pseudomonadota</taxon>
        <taxon>Gammaproteobacteria</taxon>
        <taxon>Alteromonadales</taxon>
        <taxon>Pseudoalteromonadaceae</taxon>
        <taxon>Psychrosphaera</taxon>
    </lineage>
</organism>
<dbReference type="Proteomes" id="UP001528411">
    <property type="component" value="Unassembled WGS sequence"/>
</dbReference>
<dbReference type="SUPFAM" id="SSF55073">
    <property type="entry name" value="Nucleotide cyclase"/>
    <property type="match status" value="1"/>
</dbReference>
<dbReference type="Pfam" id="PF05226">
    <property type="entry name" value="CHASE2"/>
    <property type="match status" value="1"/>
</dbReference>
<dbReference type="SMART" id="SM01080">
    <property type="entry name" value="CHASE2"/>
    <property type="match status" value="1"/>
</dbReference>
<dbReference type="CDD" id="cd07302">
    <property type="entry name" value="CHD"/>
    <property type="match status" value="1"/>
</dbReference>
<proteinExistence type="predicted"/>
<feature type="domain" description="Guanylate cyclase" evidence="2">
    <location>
        <begin position="480"/>
        <end position="612"/>
    </location>
</feature>
<dbReference type="PANTHER" id="PTHR43081">
    <property type="entry name" value="ADENYLATE CYCLASE, TERMINAL-DIFFERENTIATION SPECIFIC-RELATED"/>
    <property type="match status" value="1"/>
</dbReference>
<sequence>MFKRISADRLCITLLLCLVTLCHAFTAFEIPLISAIEKSLYDTSLKIHLTDDTDQHVAIANIDEKSIAELGQWPWRRDVLAQMVDTLFDHYQIKALGFDMVFAEASDNTGQEVLQLLANSDLKDNSTFQMAYNALQPQLDFDLAFATSLKGRDVVTGFVFEQTPKDNVNRLPLPIMDLTPEVKRNNSLVEAYSFVANLPLLHEEASYAGFFDNPLLDDDGVFRRVPLLQHIQGYVYPSLALELARLGLGADKIDVHFDRYEQRSFVKSVRLGDRIVPVAENGEILVPYRGYEHSFPYFSVIDIIQQTADLETLKGKVVLLGTDAAGLLDLRTTPFANTYPGVEVHANIVSGIIEDRVMQVPEFALSFEITSIITCSVLLLLIISLRDPRWQIVSVLVLIVGLLVLSQVFWNKGFVMPLASSLLLTIVLFVTLTVINMMTEARQKLSIVKMFGQYVPPELVAQMSREPEKYHLENTNKELTVLFSDIRSFTTISESLSPDELSDLMNQYLTAMTTVIHRHNGTIDKYMGDAIMAFWGAPIDTEEHALLAARAAMDMADELTKLNVDFTARGWPEIKIGIGLNTDTMFVGNMGSEFRMAYTVMGDSVNLGSRLEALTKQYGVFCLVGPKTAQHLAENEFSLRQVDFVKVKGKNEPVAIFHIDKEIEPELNSNFAQFLDAYKQQNWTVALDFIKRFKQENSINEILLTMYEDRIRHFQQYPPGDGWDGVFVHTSK</sequence>
<dbReference type="RefSeq" id="WP_272181640.1">
    <property type="nucleotide sequence ID" value="NZ_JAQOMS010000002.1"/>
</dbReference>
<feature type="transmembrane region" description="Helical" evidence="1">
    <location>
        <begin position="363"/>
        <end position="383"/>
    </location>
</feature>
<keyword evidence="4" id="KW-1185">Reference proteome</keyword>
<dbReference type="PROSITE" id="PS50125">
    <property type="entry name" value="GUANYLATE_CYCLASE_2"/>
    <property type="match status" value="1"/>
</dbReference>
<comment type="caution">
    <text evidence="3">The sequence shown here is derived from an EMBL/GenBank/DDBJ whole genome shotgun (WGS) entry which is preliminary data.</text>
</comment>
<dbReference type="InterPro" id="IPR050697">
    <property type="entry name" value="Adenylyl/Guanylyl_Cyclase_3/4"/>
</dbReference>
<dbReference type="InterPro" id="IPR029787">
    <property type="entry name" value="Nucleotide_cyclase"/>
</dbReference>
<accession>A0ABT5FGV6</accession>